<gene>
    <name evidence="2" type="ORF">OIDMADRAFT_97217</name>
</gene>
<protein>
    <recommendedName>
        <fullName evidence="1">Thioesterase domain-containing protein</fullName>
    </recommendedName>
</protein>
<name>A0A0C3E037_OIDMZ</name>
<proteinExistence type="predicted"/>
<accession>A0A0C3E037</accession>
<evidence type="ECO:0000313" key="3">
    <source>
        <dbReference type="Proteomes" id="UP000054321"/>
    </source>
</evidence>
<dbReference type="AlphaFoldDB" id="A0A0C3E037"/>
<dbReference type="PANTHER" id="PTHR47260:SF3">
    <property type="entry name" value="THIOESTERASE FAMILY PROTEIN (AFU_ORTHOLOGUE AFUA_7G03960)"/>
    <property type="match status" value="1"/>
</dbReference>
<reference evidence="2 3" key="1">
    <citation type="submission" date="2014-04" db="EMBL/GenBank/DDBJ databases">
        <authorList>
            <consortium name="DOE Joint Genome Institute"/>
            <person name="Kuo A."/>
            <person name="Martino E."/>
            <person name="Perotto S."/>
            <person name="Kohler A."/>
            <person name="Nagy L.G."/>
            <person name="Floudas D."/>
            <person name="Copeland A."/>
            <person name="Barry K.W."/>
            <person name="Cichocki N."/>
            <person name="Veneault-Fourrey C."/>
            <person name="LaButti K."/>
            <person name="Lindquist E.A."/>
            <person name="Lipzen A."/>
            <person name="Lundell T."/>
            <person name="Morin E."/>
            <person name="Murat C."/>
            <person name="Sun H."/>
            <person name="Tunlid A."/>
            <person name="Henrissat B."/>
            <person name="Grigoriev I.V."/>
            <person name="Hibbett D.S."/>
            <person name="Martin F."/>
            <person name="Nordberg H.P."/>
            <person name="Cantor M.N."/>
            <person name="Hua S.X."/>
        </authorList>
    </citation>
    <scope>NUCLEOTIDE SEQUENCE [LARGE SCALE GENOMIC DNA]</scope>
    <source>
        <strain evidence="2 3">Zn</strain>
    </source>
</reference>
<dbReference type="HOGENOM" id="CLU_052827_4_2_1"/>
<feature type="domain" description="Thioesterase" evidence="1">
    <location>
        <begin position="90"/>
        <end position="147"/>
    </location>
</feature>
<dbReference type="SUPFAM" id="SSF54637">
    <property type="entry name" value="Thioesterase/thiol ester dehydrase-isomerase"/>
    <property type="match status" value="1"/>
</dbReference>
<dbReference type="EMBL" id="KN832870">
    <property type="protein sequence ID" value="KIN07668.1"/>
    <property type="molecule type" value="Genomic_DNA"/>
</dbReference>
<dbReference type="InterPro" id="IPR006683">
    <property type="entry name" value="Thioestr_dom"/>
</dbReference>
<dbReference type="Pfam" id="PF03061">
    <property type="entry name" value="4HBT"/>
    <property type="match status" value="1"/>
</dbReference>
<dbReference type="OrthoDB" id="506431at2759"/>
<evidence type="ECO:0000259" key="1">
    <source>
        <dbReference type="Pfam" id="PF03061"/>
    </source>
</evidence>
<dbReference type="InterPro" id="IPR029069">
    <property type="entry name" value="HotDog_dom_sf"/>
</dbReference>
<sequence length="184" mass="20004">WCLQVLRDPDLCPIATPSRQPKASSEDSFVAETLATATTISAWQSFYKVLRSPASLSQADNPYVDHDSISVAGELVSLLALGRGINGHTNIAHGGLIAAILDETMGMVVTLHQSPGMSGYTAFINVRFRKPVPTPGAVLCRTWLERRSSGRKLWLRGTVEDGAGGLFAEAESLWIEIERKLQKL</sequence>
<reference evidence="3" key="2">
    <citation type="submission" date="2015-01" db="EMBL/GenBank/DDBJ databases">
        <title>Evolutionary Origins and Diversification of the Mycorrhizal Mutualists.</title>
        <authorList>
            <consortium name="DOE Joint Genome Institute"/>
            <consortium name="Mycorrhizal Genomics Consortium"/>
            <person name="Kohler A."/>
            <person name="Kuo A."/>
            <person name="Nagy L.G."/>
            <person name="Floudas D."/>
            <person name="Copeland A."/>
            <person name="Barry K.W."/>
            <person name="Cichocki N."/>
            <person name="Veneault-Fourrey C."/>
            <person name="LaButti K."/>
            <person name="Lindquist E.A."/>
            <person name="Lipzen A."/>
            <person name="Lundell T."/>
            <person name="Morin E."/>
            <person name="Murat C."/>
            <person name="Riley R."/>
            <person name="Ohm R."/>
            <person name="Sun H."/>
            <person name="Tunlid A."/>
            <person name="Henrissat B."/>
            <person name="Grigoriev I.V."/>
            <person name="Hibbett D.S."/>
            <person name="Martin F."/>
        </authorList>
    </citation>
    <scope>NUCLEOTIDE SEQUENCE [LARGE SCALE GENOMIC DNA]</scope>
    <source>
        <strain evidence="3">Zn</strain>
    </source>
</reference>
<keyword evidence="3" id="KW-1185">Reference proteome</keyword>
<dbReference type="InterPro" id="IPR052061">
    <property type="entry name" value="PTE-AB_protein"/>
</dbReference>
<organism evidence="2 3">
    <name type="scientific">Oidiodendron maius (strain Zn)</name>
    <dbReference type="NCBI Taxonomy" id="913774"/>
    <lineage>
        <taxon>Eukaryota</taxon>
        <taxon>Fungi</taxon>
        <taxon>Dikarya</taxon>
        <taxon>Ascomycota</taxon>
        <taxon>Pezizomycotina</taxon>
        <taxon>Leotiomycetes</taxon>
        <taxon>Leotiomycetes incertae sedis</taxon>
        <taxon>Myxotrichaceae</taxon>
        <taxon>Oidiodendron</taxon>
    </lineage>
</organism>
<dbReference type="CDD" id="cd03443">
    <property type="entry name" value="PaaI_thioesterase"/>
    <property type="match status" value="1"/>
</dbReference>
<dbReference type="STRING" id="913774.A0A0C3E037"/>
<feature type="non-terminal residue" evidence="2">
    <location>
        <position position="184"/>
    </location>
</feature>
<feature type="non-terminal residue" evidence="2">
    <location>
        <position position="1"/>
    </location>
</feature>
<dbReference type="InParanoid" id="A0A0C3E037"/>
<dbReference type="Proteomes" id="UP000054321">
    <property type="component" value="Unassembled WGS sequence"/>
</dbReference>
<evidence type="ECO:0000313" key="2">
    <source>
        <dbReference type="EMBL" id="KIN07668.1"/>
    </source>
</evidence>
<dbReference type="PANTHER" id="PTHR47260">
    <property type="entry name" value="UPF0644 PROTEIN PB2B4.06"/>
    <property type="match status" value="1"/>
</dbReference>
<dbReference type="Gene3D" id="3.10.129.10">
    <property type="entry name" value="Hotdog Thioesterase"/>
    <property type="match status" value="1"/>
</dbReference>